<proteinExistence type="predicted"/>
<dbReference type="EMBL" id="HBHU01001277">
    <property type="protein sequence ID" value="CAE0009189.1"/>
    <property type="molecule type" value="Transcribed_RNA"/>
</dbReference>
<dbReference type="AlphaFoldDB" id="A0A7S2YW96"/>
<sequence>MATMHVAKGPCGGWRRAASAGRFLLVVLAAALAVASLECAAASELGGYENAYDAHRYHAYYHQQEQQQQQQQQRGETGAQLPSISFGFSAKGVLESLGLAGGARDVPPSETRAHKVSLLLCAALLAGFVVLRGWVEEGLGAKSPLHVKIDLSDRSYTRTVPREGNCTVGQLKRSLGDWPADALTVVYNGAELSDDSLDLSQCLPGVTGRESWAAERVYPNHWSVMNLKQPKRKVARVAWGFCKTYSTNNVSLTVLVLVVLAIIGSF</sequence>
<protein>
    <recommendedName>
        <fullName evidence="4">Ubiquitin-like domain-containing protein</fullName>
    </recommendedName>
</protein>
<keyword evidence="1" id="KW-1133">Transmembrane helix</keyword>
<reference evidence="3" key="1">
    <citation type="submission" date="2021-01" db="EMBL/GenBank/DDBJ databases">
        <authorList>
            <person name="Corre E."/>
            <person name="Pelletier E."/>
            <person name="Niang G."/>
            <person name="Scheremetjew M."/>
            <person name="Finn R."/>
            <person name="Kale V."/>
            <person name="Holt S."/>
            <person name="Cochrane G."/>
            <person name="Meng A."/>
            <person name="Brown T."/>
            <person name="Cohen L."/>
        </authorList>
    </citation>
    <scope>NUCLEOTIDE SEQUENCE</scope>
    <source>
        <strain evidence="3">RCC856</strain>
    </source>
</reference>
<accession>A0A7S2YW96</accession>
<evidence type="ECO:0000313" key="3">
    <source>
        <dbReference type="EMBL" id="CAE0009189.1"/>
    </source>
</evidence>
<keyword evidence="1" id="KW-0472">Membrane</keyword>
<feature type="chain" id="PRO_5030993010" description="Ubiquitin-like domain-containing protein" evidence="2">
    <location>
        <begin position="43"/>
        <end position="266"/>
    </location>
</feature>
<evidence type="ECO:0008006" key="4">
    <source>
        <dbReference type="Google" id="ProtNLM"/>
    </source>
</evidence>
<feature type="transmembrane region" description="Helical" evidence="1">
    <location>
        <begin position="237"/>
        <end position="263"/>
    </location>
</feature>
<feature type="signal peptide" evidence="2">
    <location>
        <begin position="1"/>
        <end position="42"/>
    </location>
</feature>
<dbReference type="SUPFAM" id="SSF54236">
    <property type="entry name" value="Ubiquitin-like"/>
    <property type="match status" value="1"/>
</dbReference>
<evidence type="ECO:0000256" key="1">
    <source>
        <dbReference type="SAM" id="Phobius"/>
    </source>
</evidence>
<keyword evidence="1" id="KW-0812">Transmembrane</keyword>
<dbReference type="InterPro" id="IPR029071">
    <property type="entry name" value="Ubiquitin-like_domsf"/>
</dbReference>
<name>A0A7S2YW96_9CHLO</name>
<organism evidence="3">
    <name type="scientific">Chloropicon laureae</name>
    <dbReference type="NCBI Taxonomy" id="464258"/>
    <lineage>
        <taxon>Eukaryota</taxon>
        <taxon>Viridiplantae</taxon>
        <taxon>Chlorophyta</taxon>
        <taxon>Chloropicophyceae</taxon>
        <taxon>Chloropicales</taxon>
        <taxon>Chloropicaceae</taxon>
        <taxon>Chloropicon</taxon>
    </lineage>
</organism>
<feature type="transmembrane region" description="Helical" evidence="1">
    <location>
        <begin position="116"/>
        <end position="135"/>
    </location>
</feature>
<evidence type="ECO:0000256" key="2">
    <source>
        <dbReference type="SAM" id="SignalP"/>
    </source>
</evidence>
<gene>
    <name evidence="3" type="ORF">CLAU1311_LOCUS798</name>
</gene>
<keyword evidence="2" id="KW-0732">Signal</keyword>